<dbReference type="SUPFAM" id="SSF46689">
    <property type="entry name" value="Homeodomain-like"/>
    <property type="match status" value="2"/>
</dbReference>
<dbReference type="PROSITE" id="PS01124">
    <property type="entry name" value="HTH_ARAC_FAMILY_2"/>
    <property type="match status" value="1"/>
</dbReference>
<protein>
    <submittedName>
        <fullName evidence="5">Helix-turn-helix domain-containing protein</fullName>
    </submittedName>
    <submittedName>
        <fullName evidence="7">Helix-turn-helix transcriptional regulator</fullName>
    </submittedName>
</protein>
<feature type="domain" description="HTH araC/xylS-type" evidence="4">
    <location>
        <begin position="14"/>
        <end position="112"/>
    </location>
</feature>
<dbReference type="Gene3D" id="3.20.80.10">
    <property type="entry name" value="Regulatory factor, effector binding domain"/>
    <property type="match status" value="1"/>
</dbReference>
<evidence type="ECO:0000313" key="5">
    <source>
        <dbReference type="EMBL" id="ECG4536772.1"/>
    </source>
</evidence>
<proteinExistence type="predicted"/>
<reference evidence="5" key="3">
    <citation type="submission" date="2019-03" db="EMBL/GenBank/DDBJ databases">
        <authorList>
            <person name="Ashton P.M."/>
            <person name="Dallman T."/>
            <person name="Nair S."/>
            <person name="De Pinna E."/>
            <person name="Peters T."/>
            <person name="Grant K."/>
        </authorList>
    </citation>
    <scope>NUCLEOTIDE SEQUENCE [LARGE SCALE GENOMIC DNA]</scope>
    <source>
        <strain evidence="5">314986</strain>
    </source>
</reference>
<dbReference type="EMBL" id="DAAMJS010000002">
    <property type="protein sequence ID" value="HAC6946901.1"/>
    <property type="molecule type" value="Genomic_DNA"/>
</dbReference>
<comment type="caution">
    <text evidence="5">The sequence shown here is derived from an EMBL/GenBank/DDBJ whole genome shotgun (WGS) entry which is preliminary data.</text>
</comment>
<dbReference type="AlphaFoldDB" id="A0A5Y2YEX4"/>
<evidence type="ECO:0000313" key="8">
    <source>
        <dbReference type="EMBL" id="HAE7520125.1"/>
    </source>
</evidence>
<dbReference type="Gene3D" id="1.10.10.60">
    <property type="entry name" value="Homeodomain-like"/>
    <property type="match status" value="2"/>
</dbReference>
<dbReference type="Proteomes" id="UP000839596">
    <property type="component" value="Unassembled WGS sequence"/>
</dbReference>
<keyword evidence="2" id="KW-0238">DNA-binding</keyword>
<dbReference type="InterPro" id="IPR050959">
    <property type="entry name" value="MarA-like"/>
</dbReference>
<dbReference type="InterPro" id="IPR009057">
    <property type="entry name" value="Homeodomain-like_sf"/>
</dbReference>
<evidence type="ECO:0000256" key="1">
    <source>
        <dbReference type="ARBA" id="ARBA00023015"/>
    </source>
</evidence>
<keyword evidence="1" id="KW-0805">Transcription regulation</keyword>
<evidence type="ECO:0000256" key="2">
    <source>
        <dbReference type="ARBA" id="ARBA00023125"/>
    </source>
</evidence>
<dbReference type="PANTHER" id="PTHR47504">
    <property type="entry name" value="RIGHT ORIGIN-BINDING PROTEIN"/>
    <property type="match status" value="1"/>
</dbReference>
<evidence type="ECO:0000259" key="4">
    <source>
        <dbReference type="PROSITE" id="PS01124"/>
    </source>
</evidence>
<reference evidence="6" key="2">
    <citation type="submission" date="2018-07" db="EMBL/GenBank/DDBJ databases">
        <authorList>
            <consortium name="NCBI Pathogen Detection Project"/>
        </authorList>
    </citation>
    <scope>NUCLEOTIDE SEQUENCE</scope>
    <source>
        <strain evidence="8">09-0793</strain>
        <strain evidence="7">12-2229</strain>
        <strain evidence="6">13-7331</strain>
    </source>
</reference>
<dbReference type="PANTHER" id="PTHR47504:SF3">
    <property type="entry name" value="HTH-TYPE TRANSCRIPTIONAL REGULATOR YKGA-RELATED"/>
    <property type="match status" value="1"/>
</dbReference>
<dbReference type="Pfam" id="PF12833">
    <property type="entry name" value="HTH_18"/>
    <property type="match status" value="1"/>
</dbReference>
<dbReference type="EMBL" id="DAASXX010000065">
    <property type="protein sequence ID" value="HAE7520125.1"/>
    <property type="molecule type" value="Genomic_DNA"/>
</dbReference>
<dbReference type="EMBL" id="DAASLT010000009">
    <property type="protein sequence ID" value="HAE6051960.1"/>
    <property type="molecule type" value="Genomic_DNA"/>
</dbReference>
<dbReference type="InterPro" id="IPR018060">
    <property type="entry name" value="HTH_AraC"/>
</dbReference>
<evidence type="ECO:0000313" key="6">
    <source>
        <dbReference type="EMBL" id="HAC6946901.1"/>
    </source>
</evidence>
<evidence type="ECO:0000256" key="3">
    <source>
        <dbReference type="ARBA" id="ARBA00023163"/>
    </source>
</evidence>
<gene>
    <name evidence="5" type="ORF">E0S65_08705</name>
    <name evidence="6" type="ORF">G0D41_06870</name>
    <name evidence="7" type="ORF">G4I76_003791</name>
    <name evidence="8" type="ORF">G4P10_004661</name>
</gene>
<name>A0A5Y2YEX4_SALET</name>
<dbReference type="GO" id="GO:0003700">
    <property type="term" value="F:DNA-binding transcription factor activity"/>
    <property type="evidence" value="ECO:0007669"/>
    <property type="project" value="InterPro"/>
</dbReference>
<dbReference type="GO" id="GO:0043565">
    <property type="term" value="F:sequence-specific DNA binding"/>
    <property type="evidence" value="ECO:0007669"/>
    <property type="project" value="InterPro"/>
</dbReference>
<organism evidence="5">
    <name type="scientific">Salmonella enterica subsp. enterica serovar Javiana</name>
    <dbReference type="NCBI Taxonomy" id="363569"/>
    <lineage>
        <taxon>Bacteria</taxon>
        <taxon>Pseudomonadati</taxon>
        <taxon>Pseudomonadota</taxon>
        <taxon>Gammaproteobacteria</taxon>
        <taxon>Enterobacterales</taxon>
        <taxon>Enterobacteriaceae</taxon>
        <taxon>Salmonella</taxon>
    </lineage>
</organism>
<accession>A0A5Y2YEX4</accession>
<evidence type="ECO:0000313" key="7">
    <source>
        <dbReference type="EMBL" id="HAE6051960.1"/>
    </source>
</evidence>
<keyword evidence="3" id="KW-0804">Transcription</keyword>
<sequence>MLKVGWHVEGTVVRFILSWVEQNIYTDTDINTLISETGYSRKTLEIWFLRHWGITPGEYLSRRRMSRAALLLRMTNLSVTEISSLFHFYSPQNFARAFKIKIGVTPMQYRKQKNWTLQMLQKLLLVDEQPLNAEVVTLPELKMFAQEVVHKHNFLSMEDGNLVLNKTKLLLQKYQENNHQDICLGFKVCTPFSIVAGRESTISIEMLTQYKDDECDKVIIPKGKYVQFCFSGTWREYVVFTRLIYFHMPEGKDVKVRRDGFDLVFFSFPPGCHEEVSCRYFVPVE</sequence>
<reference evidence="6" key="1">
    <citation type="journal article" date="2018" name="Genome Biol.">
        <title>SKESA: strategic k-mer extension for scrupulous assemblies.</title>
        <authorList>
            <person name="Souvorov A."/>
            <person name="Agarwala R."/>
            <person name="Lipman D.J."/>
        </authorList>
    </citation>
    <scope>NUCLEOTIDE SEQUENCE</scope>
    <source>
        <strain evidence="8">09-0793</strain>
        <strain evidence="7">12-2229</strain>
        <strain evidence="6">13-7331</strain>
    </source>
</reference>
<dbReference type="SMART" id="SM00342">
    <property type="entry name" value="HTH_ARAC"/>
    <property type="match status" value="1"/>
</dbReference>
<dbReference type="InterPro" id="IPR011256">
    <property type="entry name" value="Reg_factor_effector_dom_sf"/>
</dbReference>
<dbReference type="EMBL" id="AAIOLQ010000005">
    <property type="protein sequence ID" value="ECG4536772.1"/>
    <property type="molecule type" value="Genomic_DNA"/>
</dbReference>